<organism evidence="1 2">
    <name type="scientific">Arcicella aquatica</name>
    <dbReference type="NCBI Taxonomy" id="217141"/>
    <lineage>
        <taxon>Bacteria</taxon>
        <taxon>Pseudomonadati</taxon>
        <taxon>Bacteroidota</taxon>
        <taxon>Cytophagia</taxon>
        <taxon>Cytophagales</taxon>
        <taxon>Flectobacillaceae</taxon>
        <taxon>Arcicella</taxon>
    </lineage>
</organism>
<accession>A0ABU5QI09</accession>
<dbReference type="RefSeq" id="WP_323246190.1">
    <property type="nucleotide sequence ID" value="NZ_JAYFUL010000001.1"/>
</dbReference>
<protein>
    <submittedName>
        <fullName evidence="1">Uncharacterized protein</fullName>
    </submittedName>
</protein>
<comment type="caution">
    <text evidence="1">The sequence shown here is derived from an EMBL/GenBank/DDBJ whole genome shotgun (WGS) entry which is preliminary data.</text>
</comment>
<keyword evidence="2" id="KW-1185">Reference proteome</keyword>
<sequence>MKKLFLFVLFLFLTNLVLAQGLKTDFWWKQNNLRVIQTNLLEVLINAPYVQDKAFKIIEEVIDFFPIDK</sequence>
<gene>
    <name evidence="1" type="ORF">VB264_01255</name>
</gene>
<dbReference type="EMBL" id="JAYFUL010000001">
    <property type="protein sequence ID" value="MEA5256389.1"/>
    <property type="molecule type" value="Genomic_DNA"/>
</dbReference>
<evidence type="ECO:0000313" key="1">
    <source>
        <dbReference type="EMBL" id="MEA5256389.1"/>
    </source>
</evidence>
<reference evidence="1 2" key="1">
    <citation type="submission" date="2023-12" db="EMBL/GenBank/DDBJ databases">
        <title>Novel species of the genus Arcicella isolated from rivers.</title>
        <authorList>
            <person name="Lu H."/>
        </authorList>
    </citation>
    <scope>NUCLEOTIDE SEQUENCE [LARGE SCALE GENOMIC DNA]</scope>
    <source>
        <strain evidence="1 2">LMG 21963</strain>
    </source>
</reference>
<proteinExistence type="predicted"/>
<evidence type="ECO:0000313" key="2">
    <source>
        <dbReference type="Proteomes" id="UP001304671"/>
    </source>
</evidence>
<name>A0ABU5QI09_9BACT</name>
<dbReference type="Proteomes" id="UP001304671">
    <property type="component" value="Unassembled WGS sequence"/>
</dbReference>